<name>A0A1M6U3X1_PSETH</name>
<accession>A0A1M6U3X1</accession>
<dbReference type="EMBL" id="FRAP01000009">
    <property type="protein sequence ID" value="SHK63841.1"/>
    <property type="molecule type" value="Genomic_DNA"/>
</dbReference>
<feature type="region of interest" description="Disordered" evidence="1">
    <location>
        <begin position="80"/>
        <end position="101"/>
    </location>
</feature>
<evidence type="ECO:0000313" key="2">
    <source>
        <dbReference type="EMBL" id="SHK63841.1"/>
    </source>
</evidence>
<dbReference type="AlphaFoldDB" id="A0A1M6U3X1"/>
<reference evidence="2 3" key="1">
    <citation type="submission" date="2016-11" db="EMBL/GenBank/DDBJ databases">
        <authorList>
            <person name="Jaros S."/>
            <person name="Januszkiewicz K."/>
            <person name="Wedrychowicz H."/>
        </authorList>
    </citation>
    <scope>NUCLEOTIDE SEQUENCE [LARGE SCALE GENOMIC DNA]</scope>
    <source>
        <strain evidence="2 3">DSM 43832</strain>
    </source>
</reference>
<dbReference type="Proteomes" id="UP000184363">
    <property type="component" value="Unassembled WGS sequence"/>
</dbReference>
<evidence type="ECO:0000256" key="1">
    <source>
        <dbReference type="SAM" id="MobiDB-lite"/>
    </source>
</evidence>
<evidence type="ECO:0000313" key="3">
    <source>
        <dbReference type="Proteomes" id="UP000184363"/>
    </source>
</evidence>
<protein>
    <submittedName>
        <fullName evidence="2">Uncharacterized protein</fullName>
    </submittedName>
</protein>
<feature type="compositionally biased region" description="Low complexity" evidence="1">
    <location>
        <begin position="80"/>
        <end position="90"/>
    </location>
</feature>
<gene>
    <name evidence="2" type="ORF">SAMN05443637_109115</name>
</gene>
<keyword evidence="3" id="KW-1185">Reference proteome</keyword>
<sequence length="101" mass="10608">MDAASGEPAWSLLVAVSDAQLGSHTGPVITRVVAASEDAAIVTYDHGTDQTSTTGIDPEIRRVLRRRARYLAEAAIDTTIPGTGSTIGGDPLMGPGHRRWP</sequence>
<organism evidence="2 3">
    <name type="scientific">Pseudonocardia thermophila</name>
    <dbReference type="NCBI Taxonomy" id="1848"/>
    <lineage>
        <taxon>Bacteria</taxon>
        <taxon>Bacillati</taxon>
        <taxon>Actinomycetota</taxon>
        <taxon>Actinomycetes</taxon>
        <taxon>Pseudonocardiales</taxon>
        <taxon>Pseudonocardiaceae</taxon>
        <taxon>Pseudonocardia</taxon>
    </lineage>
</organism>
<proteinExistence type="predicted"/>